<organism evidence="2 3">
    <name type="scientific">Beutenbergia cavernae (strain ATCC BAA-8 / DSM 12333 / CCUG 43141 / JCM 11478 / NBRC 16432 / NCIMB 13614 / HKI 0122)</name>
    <dbReference type="NCBI Taxonomy" id="471853"/>
    <lineage>
        <taxon>Bacteria</taxon>
        <taxon>Bacillati</taxon>
        <taxon>Actinomycetota</taxon>
        <taxon>Actinomycetes</taxon>
        <taxon>Micrococcales</taxon>
        <taxon>Beutenbergiaceae</taxon>
        <taxon>Beutenbergia</taxon>
    </lineage>
</organism>
<dbReference type="GO" id="GO:0140359">
    <property type="term" value="F:ABC-type transporter activity"/>
    <property type="evidence" value="ECO:0007669"/>
    <property type="project" value="InterPro"/>
</dbReference>
<gene>
    <name evidence="2" type="ordered locus">Bcav_0551</name>
</gene>
<keyword evidence="3" id="KW-1185">Reference proteome</keyword>
<dbReference type="EMBL" id="CP001618">
    <property type="protein sequence ID" value="ACQ78814.1"/>
    <property type="molecule type" value="Genomic_DNA"/>
</dbReference>
<feature type="transmembrane region" description="Helical" evidence="1">
    <location>
        <begin position="198"/>
        <end position="222"/>
    </location>
</feature>
<dbReference type="GO" id="GO:0005886">
    <property type="term" value="C:plasma membrane"/>
    <property type="evidence" value="ECO:0007669"/>
    <property type="project" value="UniProtKB-SubCell"/>
</dbReference>
<reference evidence="2 3" key="1">
    <citation type="journal article" date="2009" name="Stand. Genomic Sci.">
        <title>Complete genome sequence of Beutenbergia cavernae type strain (HKI 0122).</title>
        <authorList>
            <person name="Land M."/>
            <person name="Pukall R."/>
            <person name="Abt B."/>
            <person name="Goker M."/>
            <person name="Rohde M."/>
            <person name="Glavina Del Rio T."/>
            <person name="Tice H."/>
            <person name="Copeland A."/>
            <person name="Cheng J.F."/>
            <person name="Lucas S."/>
            <person name="Chen F."/>
            <person name="Nolan M."/>
            <person name="Bruce D."/>
            <person name="Goodwin L."/>
            <person name="Pitluck S."/>
            <person name="Ivanova N."/>
            <person name="Mavromatis K."/>
            <person name="Ovchinnikova G."/>
            <person name="Pati A."/>
            <person name="Chen A."/>
            <person name="Palaniappan K."/>
            <person name="Hauser L."/>
            <person name="Chang Y.J."/>
            <person name="Jefferies C.C."/>
            <person name="Saunders E."/>
            <person name="Brettin T."/>
            <person name="Detter J.C."/>
            <person name="Han C."/>
            <person name="Chain P."/>
            <person name="Bristow J."/>
            <person name="Eisen J.A."/>
            <person name="Markowitz V."/>
            <person name="Hugenholtz P."/>
            <person name="Kyrpides N.C."/>
            <person name="Klenk H.P."/>
            <person name="Lapidus A."/>
        </authorList>
    </citation>
    <scope>NUCLEOTIDE SEQUENCE [LARGE SCALE GENOMIC DNA]</scope>
    <source>
        <strain evidence="3">ATCC BAA-8 / DSM 12333 / NBRC 16432</strain>
    </source>
</reference>
<dbReference type="Proteomes" id="UP000007962">
    <property type="component" value="Chromosome"/>
</dbReference>
<proteinExistence type="predicted"/>
<keyword evidence="1" id="KW-0812">Transmembrane</keyword>
<dbReference type="KEGG" id="bcv:Bcav_0551"/>
<dbReference type="RefSeq" id="WP_012725594.1">
    <property type="nucleotide sequence ID" value="NC_012669.1"/>
</dbReference>
<evidence type="ECO:0000313" key="2">
    <source>
        <dbReference type="EMBL" id="ACQ78814.1"/>
    </source>
</evidence>
<evidence type="ECO:0000256" key="1">
    <source>
        <dbReference type="SAM" id="Phobius"/>
    </source>
</evidence>
<feature type="transmembrane region" description="Helical" evidence="1">
    <location>
        <begin position="80"/>
        <end position="101"/>
    </location>
</feature>
<feature type="transmembrane region" description="Helical" evidence="1">
    <location>
        <begin position="133"/>
        <end position="156"/>
    </location>
</feature>
<feature type="transmembrane region" description="Helical" evidence="1">
    <location>
        <begin position="326"/>
        <end position="346"/>
    </location>
</feature>
<accession>C5BXS0</accession>
<name>C5BXS0_BEUC1</name>
<dbReference type="OrthoDB" id="149032at2"/>
<keyword evidence="1" id="KW-1133">Transmembrane helix</keyword>
<evidence type="ECO:0008006" key="4">
    <source>
        <dbReference type="Google" id="ProtNLM"/>
    </source>
</evidence>
<evidence type="ECO:0000313" key="3">
    <source>
        <dbReference type="Proteomes" id="UP000007962"/>
    </source>
</evidence>
<sequence length="363" mass="37931">MTTQFDVPVAVPDGDDVPRGLTWWGVRTVAQLELRQRVRSTRWKIALLVWVIVVGGVTALVSGAVSYFGGTQMPREDVGATVFGLVLFFVLFLGLLVAPTLSATSVNGDRAAGTLATLQVTTLSAADLAVGKLVAAWLAALAFLAASLPFLAWGLALGGTAVVVAIGTVVLLALILAVVCAVGLAFSALTARTSGSAVLTYLTVAGLSVGTLIAFGLSAPLVTRTDEVRVYDVAADYDWEGDEPPECEWRTQELPVTHLERTAWLLTLNPFVIVADLTPPDLTGSNPMAAISAGIRYAHAGPATEIDQCPASWSGAPEPLPSSGPVWPWGLGVYLLLGAGALAVTIRRLRVPARTLARGTRIA</sequence>
<dbReference type="eggNOG" id="COG1277">
    <property type="taxonomic scope" value="Bacteria"/>
</dbReference>
<feature type="transmembrane region" description="Helical" evidence="1">
    <location>
        <begin position="162"/>
        <end position="186"/>
    </location>
</feature>
<feature type="transmembrane region" description="Helical" evidence="1">
    <location>
        <begin position="45"/>
        <end position="68"/>
    </location>
</feature>
<dbReference type="Pfam" id="PF12679">
    <property type="entry name" value="ABC2_membrane_2"/>
    <property type="match status" value="1"/>
</dbReference>
<dbReference type="STRING" id="471853.Bcav_0551"/>
<dbReference type="PANTHER" id="PTHR43471">
    <property type="entry name" value="ABC TRANSPORTER PERMEASE"/>
    <property type="match status" value="1"/>
</dbReference>
<dbReference type="HOGENOM" id="CLU_741225_0_0_11"/>
<dbReference type="AlphaFoldDB" id="C5BXS0"/>
<keyword evidence="1" id="KW-0472">Membrane</keyword>
<protein>
    <recommendedName>
        <fullName evidence="4">ABC transporter permease</fullName>
    </recommendedName>
</protein>
<dbReference type="PANTHER" id="PTHR43471:SF12">
    <property type="entry name" value="HYPOTHETICAL MEMBRANE PROTEIN, CONSERVED"/>
    <property type="match status" value="1"/>
</dbReference>